<dbReference type="PRINTS" id="PR01041">
    <property type="entry name" value="TRNASYNTHMET"/>
</dbReference>
<evidence type="ECO:0000256" key="5">
    <source>
        <dbReference type="ARBA" id="ARBA00022741"/>
    </source>
</evidence>
<dbReference type="InterPro" id="IPR023458">
    <property type="entry name" value="Met-tRNA_ligase_1"/>
</dbReference>
<comment type="similarity">
    <text evidence="2 11">Belongs to the class-I aminoacyl-tRNA synthetase family.</text>
</comment>
<evidence type="ECO:0000256" key="10">
    <source>
        <dbReference type="ARBA" id="ARBA00047364"/>
    </source>
</evidence>
<dbReference type="GO" id="GO:0005524">
    <property type="term" value="F:ATP binding"/>
    <property type="evidence" value="ECO:0007669"/>
    <property type="project" value="UniProtKB-KW"/>
</dbReference>
<evidence type="ECO:0000259" key="13">
    <source>
        <dbReference type="Pfam" id="PF19303"/>
    </source>
</evidence>
<dbReference type="OMA" id="HLNTTEY"/>
<dbReference type="Proteomes" id="UP000694388">
    <property type="component" value="Unplaced"/>
</dbReference>
<keyword evidence="5 11" id="KW-0547">Nucleotide-binding</keyword>
<dbReference type="Ensembl" id="ENSEBUT00000017229.1">
    <property type="protein sequence ID" value="ENSEBUP00000016653.1"/>
    <property type="gene ID" value="ENSEBUG00000010439.1"/>
</dbReference>
<evidence type="ECO:0000313" key="15">
    <source>
        <dbReference type="Proteomes" id="UP000694388"/>
    </source>
</evidence>
<keyword evidence="8 11" id="KW-0030">Aminoacyl-tRNA synthetase</keyword>
<feature type="domain" description="Methionyl-tRNA synthetase anticodon-binding" evidence="13">
    <location>
        <begin position="414"/>
        <end position="527"/>
    </location>
</feature>
<name>A0A8C4QM50_EPTBU</name>
<keyword evidence="15" id="KW-1185">Reference proteome</keyword>
<comment type="catalytic activity">
    <reaction evidence="10">
        <text>tRNA(Met) + L-methionine + ATP = L-methionyl-tRNA(Met) + AMP + diphosphate</text>
        <dbReference type="Rhea" id="RHEA:13481"/>
        <dbReference type="Rhea" id="RHEA-COMP:9667"/>
        <dbReference type="Rhea" id="RHEA-COMP:9698"/>
        <dbReference type="ChEBI" id="CHEBI:30616"/>
        <dbReference type="ChEBI" id="CHEBI:33019"/>
        <dbReference type="ChEBI" id="CHEBI:57844"/>
        <dbReference type="ChEBI" id="CHEBI:78442"/>
        <dbReference type="ChEBI" id="CHEBI:78530"/>
        <dbReference type="ChEBI" id="CHEBI:456215"/>
        <dbReference type="EC" id="6.1.1.10"/>
    </reaction>
</comment>
<dbReference type="InterPro" id="IPR033911">
    <property type="entry name" value="MetRS_core"/>
</dbReference>
<dbReference type="Pfam" id="PF09334">
    <property type="entry name" value="tRNA-synt_1g"/>
    <property type="match status" value="2"/>
</dbReference>
<evidence type="ECO:0000256" key="3">
    <source>
        <dbReference type="ARBA" id="ARBA00012838"/>
    </source>
</evidence>
<dbReference type="PANTHER" id="PTHR45765:SF1">
    <property type="entry name" value="METHIONINE--TRNA LIGASE, CYTOPLASMIC"/>
    <property type="match status" value="1"/>
</dbReference>
<dbReference type="SUPFAM" id="SSF52374">
    <property type="entry name" value="Nucleotidylyl transferase"/>
    <property type="match status" value="1"/>
</dbReference>
<feature type="domain" description="Methionyl/Leucyl tRNA synthetase" evidence="12">
    <location>
        <begin position="66"/>
        <end position="141"/>
    </location>
</feature>
<dbReference type="Pfam" id="PF19303">
    <property type="entry name" value="Anticodon_3"/>
    <property type="match status" value="1"/>
</dbReference>
<evidence type="ECO:0000256" key="1">
    <source>
        <dbReference type="ARBA" id="ARBA00004496"/>
    </source>
</evidence>
<keyword evidence="7 11" id="KW-0648">Protein biosynthesis</keyword>
<dbReference type="AlphaFoldDB" id="A0A8C4QM50"/>
<dbReference type="InterPro" id="IPR015413">
    <property type="entry name" value="Methionyl/Leucyl_tRNA_Synth"/>
</dbReference>
<organism evidence="14 15">
    <name type="scientific">Eptatretus burgeri</name>
    <name type="common">Inshore hagfish</name>
    <dbReference type="NCBI Taxonomy" id="7764"/>
    <lineage>
        <taxon>Eukaryota</taxon>
        <taxon>Metazoa</taxon>
        <taxon>Chordata</taxon>
        <taxon>Craniata</taxon>
        <taxon>Vertebrata</taxon>
        <taxon>Cyclostomata</taxon>
        <taxon>Myxini</taxon>
        <taxon>Myxiniformes</taxon>
        <taxon>Myxinidae</taxon>
        <taxon>Eptatretinae</taxon>
        <taxon>Eptatretus</taxon>
    </lineage>
</organism>
<reference evidence="14" key="1">
    <citation type="submission" date="2025-08" db="UniProtKB">
        <authorList>
            <consortium name="Ensembl"/>
        </authorList>
    </citation>
    <scope>IDENTIFICATION</scope>
</reference>
<dbReference type="InterPro" id="IPR041872">
    <property type="entry name" value="Anticodon_Met"/>
</dbReference>
<dbReference type="PROSITE" id="PS00178">
    <property type="entry name" value="AA_TRNA_LIGASE_I"/>
    <property type="match status" value="1"/>
</dbReference>
<evidence type="ECO:0000256" key="7">
    <source>
        <dbReference type="ARBA" id="ARBA00022917"/>
    </source>
</evidence>
<dbReference type="Gene3D" id="1.10.730.10">
    <property type="entry name" value="Isoleucyl-tRNA Synthetase, Domain 1"/>
    <property type="match status" value="1"/>
</dbReference>
<dbReference type="GO" id="GO:0005829">
    <property type="term" value="C:cytosol"/>
    <property type="evidence" value="ECO:0007669"/>
    <property type="project" value="TreeGrafter"/>
</dbReference>
<reference evidence="14" key="2">
    <citation type="submission" date="2025-09" db="UniProtKB">
        <authorList>
            <consortium name="Ensembl"/>
        </authorList>
    </citation>
    <scope>IDENTIFICATION</scope>
</reference>
<dbReference type="InterPro" id="IPR014729">
    <property type="entry name" value="Rossmann-like_a/b/a_fold"/>
</dbReference>
<proteinExistence type="inferred from homology"/>
<evidence type="ECO:0000256" key="11">
    <source>
        <dbReference type="RuleBase" id="RU363039"/>
    </source>
</evidence>
<dbReference type="Gene3D" id="3.40.50.620">
    <property type="entry name" value="HUPs"/>
    <property type="match status" value="3"/>
</dbReference>
<dbReference type="Gene3D" id="2.20.28.20">
    <property type="entry name" value="Methionyl-tRNA synthetase, Zn-domain"/>
    <property type="match status" value="1"/>
</dbReference>
<dbReference type="InterPro" id="IPR001412">
    <property type="entry name" value="aa-tRNA-synth_I_CS"/>
</dbReference>
<evidence type="ECO:0000256" key="8">
    <source>
        <dbReference type="ARBA" id="ARBA00023146"/>
    </source>
</evidence>
<sequence length="548" mass="61947">WITAVSALSACQCAMKMAFKDCAAFTPKPTCTPCGQRDVEQTQVCTFLSLHLFDSSVLPRRGEVNVLVTSALPYVNNVPHLGNIIGCVLSADVFSRYSRLRNWNTLFVCGTDEYGTATETKALADGLSPREICDKYHSLHTVDQLHCEHCIRFLADRFVTGTCPTCGYFDARGDQCDKCGKLINATELKVKENLESWLLESQRSGDWTFNAIQITRSWLKCGLRPRCVTRDLSWGTPVPLPGYEDKVFYVWFDAPIGYLSITANYTEHWEEWWKNPQQVQLYNFMAKDNVPFHSVVFPCSLLGTGDDYTCVNHLIATEYLNYEEGKFSKSRGVGIFGDHVQATGIAADIWRFYLVAVRPEGQDSTFYWDDLMLRNNSELLNNLGNFINRWAGMFVIRFFGGHVPSLELMTEDVTFLVQATRLLHQYLQHMDKARLREGLRCVLLLSRAGNQYLQQHEPWKRIKGSPSDRMRAETVTAVAVNVACLLSVLLAPFMPETSGTIQKQLQVPSACNVLTDEFVCWLPPGHAVGQVGLSPGHIWVGFICIFHW</sequence>
<dbReference type="InterPro" id="IPR029038">
    <property type="entry name" value="MetRS_Zn"/>
</dbReference>
<dbReference type="GO" id="GO:0004825">
    <property type="term" value="F:methionine-tRNA ligase activity"/>
    <property type="evidence" value="ECO:0007669"/>
    <property type="project" value="UniProtKB-EC"/>
</dbReference>
<evidence type="ECO:0000256" key="2">
    <source>
        <dbReference type="ARBA" id="ARBA00005594"/>
    </source>
</evidence>
<evidence type="ECO:0000256" key="6">
    <source>
        <dbReference type="ARBA" id="ARBA00022840"/>
    </source>
</evidence>
<dbReference type="PANTHER" id="PTHR45765">
    <property type="entry name" value="METHIONINE--TRNA LIGASE"/>
    <property type="match status" value="1"/>
</dbReference>
<dbReference type="GeneTree" id="ENSGT00550000075017"/>
<dbReference type="InterPro" id="IPR009080">
    <property type="entry name" value="tRNAsynth_Ia_anticodon-bd"/>
</dbReference>
<evidence type="ECO:0000313" key="14">
    <source>
        <dbReference type="Ensembl" id="ENSEBUP00000016653.1"/>
    </source>
</evidence>
<keyword evidence="4 11" id="KW-0436">Ligase</keyword>
<accession>A0A8C4QM50</accession>
<evidence type="ECO:0000256" key="4">
    <source>
        <dbReference type="ARBA" id="ARBA00022598"/>
    </source>
</evidence>
<evidence type="ECO:0000256" key="9">
    <source>
        <dbReference type="ARBA" id="ARBA00030904"/>
    </source>
</evidence>
<dbReference type="GO" id="GO:0006431">
    <property type="term" value="P:methionyl-tRNA aminoacylation"/>
    <property type="evidence" value="ECO:0007669"/>
    <property type="project" value="InterPro"/>
</dbReference>
<dbReference type="GO" id="GO:0017101">
    <property type="term" value="C:aminoacyl-tRNA synthetase multienzyme complex"/>
    <property type="evidence" value="ECO:0007669"/>
    <property type="project" value="TreeGrafter"/>
</dbReference>
<protein>
    <recommendedName>
        <fullName evidence="3">methionine--tRNA ligase</fullName>
        <ecNumber evidence="3">6.1.1.10</ecNumber>
    </recommendedName>
    <alternativeName>
        <fullName evidence="9">Methionyl-tRNA synthetase</fullName>
    </alternativeName>
</protein>
<dbReference type="EC" id="6.1.1.10" evidence="3"/>
<keyword evidence="6 11" id="KW-0067">ATP-binding</keyword>
<evidence type="ECO:0000259" key="12">
    <source>
        <dbReference type="Pfam" id="PF09334"/>
    </source>
</evidence>
<feature type="domain" description="Methionyl/Leucyl tRNA synthetase" evidence="12">
    <location>
        <begin position="190"/>
        <end position="390"/>
    </location>
</feature>
<dbReference type="CDD" id="cd07957">
    <property type="entry name" value="Anticodon_Ia_Met"/>
    <property type="match status" value="1"/>
</dbReference>
<dbReference type="SUPFAM" id="SSF47323">
    <property type="entry name" value="Anticodon-binding domain of a subclass of class I aminoacyl-tRNA synthetases"/>
    <property type="match status" value="1"/>
</dbReference>
<comment type="subcellular location">
    <subcellularLocation>
        <location evidence="1">Cytoplasm</location>
    </subcellularLocation>
</comment>